<protein>
    <recommendedName>
        <fullName evidence="3">Four helix bundle protein</fullName>
    </recommendedName>
</protein>
<keyword evidence="2" id="KW-1185">Reference proteome</keyword>
<organism evidence="1 2">
    <name type="scientific">Psychroflexus halocasei</name>
    <dbReference type="NCBI Taxonomy" id="908615"/>
    <lineage>
        <taxon>Bacteria</taxon>
        <taxon>Pseudomonadati</taxon>
        <taxon>Bacteroidota</taxon>
        <taxon>Flavobacteriia</taxon>
        <taxon>Flavobacteriales</taxon>
        <taxon>Flavobacteriaceae</taxon>
        <taxon>Psychroflexus</taxon>
    </lineage>
</organism>
<accession>A0A1H4D9M7</accession>
<dbReference type="EMBL" id="FNQF01000010">
    <property type="protein sequence ID" value="SEA69465.1"/>
    <property type="molecule type" value="Genomic_DNA"/>
</dbReference>
<dbReference type="Gene3D" id="1.20.1440.60">
    <property type="entry name" value="23S rRNA-intervening sequence"/>
    <property type="match status" value="1"/>
</dbReference>
<sequence>MSKINTFEELKVWQTSRTLNKRMFEIFRTKQDKNTGFLINHMFKTSGSIMDNT</sequence>
<dbReference type="AlphaFoldDB" id="A0A1H4D9M7"/>
<proteinExistence type="predicted"/>
<evidence type="ECO:0000313" key="1">
    <source>
        <dbReference type="EMBL" id="SEA69465.1"/>
    </source>
</evidence>
<dbReference type="Proteomes" id="UP000198820">
    <property type="component" value="Unassembled WGS sequence"/>
</dbReference>
<name>A0A1H4D9M7_9FLAO</name>
<dbReference type="InterPro" id="IPR036583">
    <property type="entry name" value="23S_rRNA_IVS_sf"/>
</dbReference>
<dbReference type="SUPFAM" id="SSF158446">
    <property type="entry name" value="IVS-encoded protein-like"/>
    <property type="match status" value="1"/>
</dbReference>
<dbReference type="STRING" id="908615.SAMN05421540_11033"/>
<reference evidence="1 2" key="1">
    <citation type="submission" date="2016-10" db="EMBL/GenBank/DDBJ databases">
        <authorList>
            <person name="de Groot N.N."/>
        </authorList>
    </citation>
    <scope>NUCLEOTIDE SEQUENCE [LARGE SCALE GENOMIC DNA]</scope>
    <source>
        <strain evidence="1 2">DSM 23581</strain>
    </source>
</reference>
<evidence type="ECO:0008006" key="3">
    <source>
        <dbReference type="Google" id="ProtNLM"/>
    </source>
</evidence>
<evidence type="ECO:0000313" key="2">
    <source>
        <dbReference type="Proteomes" id="UP000198820"/>
    </source>
</evidence>
<gene>
    <name evidence="1" type="ORF">SAMN05421540_11033</name>
</gene>